<reference evidence="1" key="1">
    <citation type="submission" date="2023-04" db="EMBL/GenBank/DDBJ databases">
        <title>Draft Genome sequencing of Naganishia species isolated from polar environments using Oxford Nanopore Technology.</title>
        <authorList>
            <person name="Leo P."/>
            <person name="Venkateswaran K."/>
        </authorList>
    </citation>
    <scope>NUCLEOTIDE SEQUENCE</scope>
    <source>
        <strain evidence="1">MNA-CCFEE 5261</strain>
    </source>
</reference>
<name>A0ACC2W5Q4_9TREE</name>
<organism evidence="1 2">
    <name type="scientific">Naganishia cerealis</name>
    <dbReference type="NCBI Taxonomy" id="610337"/>
    <lineage>
        <taxon>Eukaryota</taxon>
        <taxon>Fungi</taxon>
        <taxon>Dikarya</taxon>
        <taxon>Basidiomycota</taxon>
        <taxon>Agaricomycotina</taxon>
        <taxon>Tremellomycetes</taxon>
        <taxon>Filobasidiales</taxon>
        <taxon>Filobasidiaceae</taxon>
        <taxon>Naganishia</taxon>
    </lineage>
</organism>
<sequence>MPDDVAIEKVHILETLGADVVRVRPAATDGDDIVATIAEDSGESDEQRFRPRGFFADQFEFRLGRITATMRHIIKVLDRRYGNKREVTSMVSFTLPPKGTGGSLSGTATYLKQRNSELKVVLSDPEGSGLYNRVKYGVMFDVKEKEGRKRR</sequence>
<comment type="caution">
    <text evidence="1">The sequence shown here is derived from an EMBL/GenBank/DDBJ whole genome shotgun (WGS) entry which is preliminary data.</text>
</comment>
<evidence type="ECO:0000313" key="2">
    <source>
        <dbReference type="Proteomes" id="UP001241377"/>
    </source>
</evidence>
<gene>
    <name evidence="1" type="ORF">QFC19_002934</name>
</gene>
<proteinExistence type="predicted"/>
<dbReference type="Proteomes" id="UP001241377">
    <property type="component" value="Unassembled WGS sequence"/>
</dbReference>
<keyword evidence="2" id="KW-1185">Reference proteome</keyword>
<evidence type="ECO:0000313" key="1">
    <source>
        <dbReference type="EMBL" id="KAJ9107064.1"/>
    </source>
</evidence>
<accession>A0ACC2W5Q4</accession>
<protein>
    <submittedName>
        <fullName evidence="1">Uncharacterized protein</fullName>
    </submittedName>
</protein>
<dbReference type="EMBL" id="JASBWR010000026">
    <property type="protein sequence ID" value="KAJ9107064.1"/>
    <property type="molecule type" value="Genomic_DNA"/>
</dbReference>